<feature type="non-terminal residue" evidence="4">
    <location>
        <position position="1"/>
    </location>
</feature>
<dbReference type="Proteomes" id="UP000738325">
    <property type="component" value="Unassembled WGS sequence"/>
</dbReference>
<evidence type="ECO:0000259" key="3">
    <source>
        <dbReference type="Pfam" id="PF06280"/>
    </source>
</evidence>
<evidence type="ECO:0000256" key="2">
    <source>
        <dbReference type="ARBA" id="ARBA00022729"/>
    </source>
</evidence>
<proteinExistence type="inferred from homology"/>
<dbReference type="InterPro" id="IPR010435">
    <property type="entry name" value="C5a/SBT2-like_Fn3"/>
</dbReference>
<reference evidence="4" key="1">
    <citation type="journal article" date="2020" name="Fungal Divers.">
        <title>Resolving the Mortierellaceae phylogeny through synthesis of multi-gene phylogenetics and phylogenomics.</title>
        <authorList>
            <person name="Vandepol N."/>
            <person name="Liber J."/>
            <person name="Desiro A."/>
            <person name="Na H."/>
            <person name="Kennedy M."/>
            <person name="Barry K."/>
            <person name="Grigoriev I.V."/>
            <person name="Miller A.N."/>
            <person name="O'Donnell K."/>
            <person name="Stajich J.E."/>
            <person name="Bonito G."/>
        </authorList>
    </citation>
    <scope>NUCLEOTIDE SEQUENCE</scope>
    <source>
        <strain evidence="4">REB-010B</strain>
    </source>
</reference>
<organism evidence="4 5">
    <name type="scientific">Dissophora globulifera</name>
    <dbReference type="NCBI Taxonomy" id="979702"/>
    <lineage>
        <taxon>Eukaryota</taxon>
        <taxon>Fungi</taxon>
        <taxon>Fungi incertae sedis</taxon>
        <taxon>Mucoromycota</taxon>
        <taxon>Mortierellomycotina</taxon>
        <taxon>Mortierellomycetes</taxon>
        <taxon>Mortierellales</taxon>
        <taxon>Mortierellaceae</taxon>
        <taxon>Dissophora</taxon>
    </lineage>
</organism>
<dbReference type="OrthoDB" id="10256524at2759"/>
<name>A0A9P6R5Q8_9FUNG</name>
<dbReference type="AlphaFoldDB" id="A0A9P6R5Q8"/>
<feature type="domain" description="C5a peptidase/Subtilisin-like protease SBT2-like Fn3-like" evidence="3">
    <location>
        <begin position="5"/>
        <end position="62"/>
    </location>
</feature>
<protein>
    <recommendedName>
        <fullName evidence="3">C5a peptidase/Subtilisin-like protease SBT2-like Fn3-like domain-containing protein</fullName>
    </recommendedName>
</protein>
<dbReference type="Pfam" id="PF06280">
    <property type="entry name" value="fn3_5"/>
    <property type="match status" value="1"/>
</dbReference>
<evidence type="ECO:0000313" key="4">
    <source>
        <dbReference type="EMBL" id="KAG0310396.1"/>
    </source>
</evidence>
<comment type="similarity">
    <text evidence="1">Belongs to the peptidase S8 family.</text>
</comment>
<sequence>ADYATVGFSASKVKIAAGKTAKITLTFKEPKSGKASQFPLYSGFVVATPKSKGGIAVHVPYTGVKGSISKVPIFDVDNGLPAVLLINNGQFYEPPTSDFTYDLVNDFPAVITRLGSHTPDLQLRVYSADMSTFLGFISTTNRGAAFGWQGRDKNVDTNGQFVFNTWIWGGQVFQAENLDTPPKQLAAGTYRIVAGAQRKFRPNKDFPSAQNFEVYDLGTYKIANPTQK</sequence>
<dbReference type="EMBL" id="JAAAIP010001075">
    <property type="protein sequence ID" value="KAG0310396.1"/>
    <property type="molecule type" value="Genomic_DNA"/>
</dbReference>
<evidence type="ECO:0000256" key="1">
    <source>
        <dbReference type="ARBA" id="ARBA00011073"/>
    </source>
</evidence>
<keyword evidence="5" id="KW-1185">Reference proteome</keyword>
<keyword evidence="2" id="KW-0732">Signal</keyword>
<evidence type="ECO:0000313" key="5">
    <source>
        <dbReference type="Proteomes" id="UP000738325"/>
    </source>
</evidence>
<accession>A0A9P6R5Q8</accession>
<comment type="caution">
    <text evidence="4">The sequence shown here is derived from an EMBL/GenBank/DDBJ whole genome shotgun (WGS) entry which is preliminary data.</text>
</comment>
<gene>
    <name evidence="4" type="ORF">BGZ99_000403</name>
</gene>